<dbReference type="AlphaFoldDB" id="A0A087BAY2"/>
<dbReference type="PANTHER" id="PTHR36435:SF1">
    <property type="entry name" value="CAAX AMINO TERMINAL PROTEASE FAMILY PROTEIN"/>
    <property type="match status" value="1"/>
</dbReference>
<dbReference type="GO" id="GO:0006508">
    <property type="term" value="P:proteolysis"/>
    <property type="evidence" value="ECO:0007669"/>
    <property type="project" value="UniProtKB-KW"/>
</dbReference>
<evidence type="ECO:0000313" key="4">
    <source>
        <dbReference type="EMBL" id="KFI68182.1"/>
    </source>
</evidence>
<feature type="transmembrane region" description="Helical" evidence="2">
    <location>
        <begin position="212"/>
        <end position="244"/>
    </location>
</feature>
<evidence type="ECO:0000259" key="3">
    <source>
        <dbReference type="Pfam" id="PF02517"/>
    </source>
</evidence>
<keyword evidence="2" id="KW-0812">Transmembrane</keyword>
<dbReference type="InterPro" id="IPR052710">
    <property type="entry name" value="CAAX_protease"/>
</dbReference>
<keyword evidence="4" id="KW-0378">Hydrolase</keyword>
<feature type="compositionally biased region" description="Pro residues" evidence="1">
    <location>
        <begin position="9"/>
        <end position="20"/>
    </location>
</feature>
<feature type="transmembrane region" description="Helical" evidence="2">
    <location>
        <begin position="95"/>
        <end position="116"/>
    </location>
</feature>
<keyword evidence="4" id="KW-0645">Protease</keyword>
<evidence type="ECO:0000313" key="5">
    <source>
        <dbReference type="Proteomes" id="UP000029052"/>
    </source>
</evidence>
<comment type="caution">
    <text evidence="4">The sequence shown here is derived from an EMBL/GenBank/DDBJ whole genome shotgun (WGS) entry which is preliminary data.</text>
</comment>
<dbReference type="eggNOG" id="COG1266">
    <property type="taxonomic scope" value="Bacteria"/>
</dbReference>
<dbReference type="Proteomes" id="UP000029052">
    <property type="component" value="Unassembled WGS sequence"/>
</dbReference>
<feature type="region of interest" description="Disordered" evidence="1">
    <location>
        <begin position="1"/>
        <end position="23"/>
    </location>
</feature>
<feature type="transmembrane region" description="Helical" evidence="2">
    <location>
        <begin position="136"/>
        <end position="160"/>
    </location>
</feature>
<keyword evidence="2" id="KW-1133">Transmembrane helix</keyword>
<dbReference type="PANTHER" id="PTHR36435">
    <property type="entry name" value="SLR1288 PROTEIN"/>
    <property type="match status" value="1"/>
</dbReference>
<dbReference type="STRING" id="1692.BMAGN_0131"/>
<organism evidence="4 5">
    <name type="scientific">Bifidobacterium magnum</name>
    <dbReference type="NCBI Taxonomy" id="1692"/>
    <lineage>
        <taxon>Bacteria</taxon>
        <taxon>Bacillati</taxon>
        <taxon>Actinomycetota</taxon>
        <taxon>Actinomycetes</taxon>
        <taxon>Bifidobacteriales</taxon>
        <taxon>Bifidobacteriaceae</taxon>
        <taxon>Bifidobacterium</taxon>
    </lineage>
</organism>
<feature type="transmembrane region" description="Helical" evidence="2">
    <location>
        <begin position="61"/>
        <end position="83"/>
    </location>
</feature>
<feature type="transmembrane region" description="Helical" evidence="2">
    <location>
        <begin position="250"/>
        <end position="272"/>
    </location>
</feature>
<dbReference type="Pfam" id="PF02517">
    <property type="entry name" value="Rce1-like"/>
    <property type="match status" value="1"/>
</dbReference>
<accession>A0A087BAY2</accession>
<feature type="domain" description="CAAX prenyl protease 2/Lysostaphin resistance protein A-like" evidence="3">
    <location>
        <begin position="176"/>
        <end position="262"/>
    </location>
</feature>
<feature type="transmembrane region" description="Helical" evidence="2">
    <location>
        <begin position="172"/>
        <end position="191"/>
    </location>
</feature>
<name>A0A087BAY2_9BIFI</name>
<dbReference type="GO" id="GO:0004175">
    <property type="term" value="F:endopeptidase activity"/>
    <property type="evidence" value="ECO:0007669"/>
    <property type="project" value="UniProtKB-ARBA"/>
</dbReference>
<evidence type="ECO:0000256" key="2">
    <source>
        <dbReference type="SAM" id="Phobius"/>
    </source>
</evidence>
<feature type="transmembrane region" description="Helical" evidence="2">
    <location>
        <begin position="293"/>
        <end position="315"/>
    </location>
</feature>
<dbReference type="EMBL" id="JGZB01000004">
    <property type="protein sequence ID" value="KFI68182.1"/>
    <property type="molecule type" value="Genomic_DNA"/>
</dbReference>
<proteinExistence type="predicted"/>
<reference evidence="4 5" key="1">
    <citation type="submission" date="2014-03" db="EMBL/GenBank/DDBJ databases">
        <title>Genomics of Bifidobacteria.</title>
        <authorList>
            <person name="Ventura M."/>
            <person name="Milani C."/>
            <person name="Lugli G.A."/>
        </authorList>
    </citation>
    <scope>NUCLEOTIDE SEQUENCE [LARGE SCALE GENOMIC DNA]</scope>
    <source>
        <strain evidence="4 5">LMG 11591</strain>
    </source>
</reference>
<protein>
    <submittedName>
        <fullName evidence="4">CAAX protease self-immunity</fullName>
    </submittedName>
</protein>
<sequence length="359" mass="39879">MRFNVNAPNQPPHPNLPPNWAPQGNPFGPPMPYPYRQAMNQQRTPQDERNIALARKRYTRVAASLLVMIVVWYLLTALLSNIFSTAIHSGTSAEYAMMYLVSDVPLYGVAIPLAIWNMSGIKPVKTRRFGLSAKQYIVFLVMTFAVMYVGNIIGSVFMGLFAPNTINPITQLMGHSPVVDIVFAVILGPIVEEWLFRKQIISRLRLFGEKTAVIFSAFVFALFHANIYQFFYAFGIGIMFGYIYMRTSSLWTTITMHMIINLNGAVIAPALVNAVGGQEELVYSAQNGVVSVAALYGLVMMAVAIVGVVFFVRNIHRTEFYHTPCQLPKGTAGKVAYGNPASIAFMVLCGLLMLWQMVA</sequence>
<keyword evidence="2" id="KW-0472">Membrane</keyword>
<feature type="transmembrane region" description="Helical" evidence="2">
    <location>
        <begin position="335"/>
        <end position="355"/>
    </location>
</feature>
<dbReference type="InterPro" id="IPR003675">
    <property type="entry name" value="Rce1/LyrA-like_dom"/>
</dbReference>
<gene>
    <name evidence="4" type="ORF">BMAGN_0131</name>
</gene>
<evidence type="ECO:0000256" key="1">
    <source>
        <dbReference type="SAM" id="MobiDB-lite"/>
    </source>
</evidence>
<keyword evidence="5" id="KW-1185">Reference proteome</keyword>
<dbReference type="GO" id="GO:0080120">
    <property type="term" value="P:CAAX-box protein maturation"/>
    <property type="evidence" value="ECO:0007669"/>
    <property type="project" value="UniProtKB-ARBA"/>
</dbReference>